<dbReference type="InterPro" id="IPR020846">
    <property type="entry name" value="MFS_dom"/>
</dbReference>
<keyword evidence="2 5" id="KW-0812">Transmembrane</keyword>
<keyword evidence="4 5" id="KW-0472">Membrane</keyword>
<dbReference type="PANTHER" id="PTHR23534:SF1">
    <property type="entry name" value="MAJOR FACILITATOR SUPERFAMILY PROTEIN"/>
    <property type="match status" value="1"/>
</dbReference>
<protein>
    <submittedName>
        <fullName evidence="7">MFS transporter</fullName>
    </submittedName>
</protein>
<dbReference type="PANTHER" id="PTHR23534">
    <property type="entry name" value="MFS PERMEASE"/>
    <property type="match status" value="1"/>
</dbReference>
<feature type="transmembrane region" description="Helical" evidence="5">
    <location>
        <begin position="65"/>
        <end position="85"/>
    </location>
</feature>
<feature type="transmembrane region" description="Helical" evidence="5">
    <location>
        <begin position="401"/>
        <end position="422"/>
    </location>
</feature>
<feature type="transmembrane region" description="Helical" evidence="5">
    <location>
        <begin position="188"/>
        <end position="212"/>
    </location>
</feature>
<dbReference type="Pfam" id="PF07690">
    <property type="entry name" value="MFS_1"/>
    <property type="match status" value="1"/>
</dbReference>
<comment type="subcellular location">
    <subcellularLocation>
        <location evidence="1">Cell membrane</location>
        <topology evidence="1">Multi-pass membrane protein</topology>
    </subcellularLocation>
</comment>
<feature type="transmembrane region" description="Helical" evidence="5">
    <location>
        <begin position="378"/>
        <end position="395"/>
    </location>
</feature>
<feature type="domain" description="Major facilitator superfamily (MFS) profile" evidence="6">
    <location>
        <begin position="31"/>
        <end position="425"/>
    </location>
</feature>
<feature type="transmembrane region" description="Helical" evidence="5">
    <location>
        <begin position="335"/>
        <end position="358"/>
    </location>
</feature>
<dbReference type="Gene3D" id="1.20.1250.20">
    <property type="entry name" value="MFS general substrate transporter like domains"/>
    <property type="match status" value="2"/>
</dbReference>
<dbReference type="InterPro" id="IPR036259">
    <property type="entry name" value="MFS_trans_sf"/>
</dbReference>
<evidence type="ECO:0000256" key="3">
    <source>
        <dbReference type="ARBA" id="ARBA00022989"/>
    </source>
</evidence>
<evidence type="ECO:0000313" key="8">
    <source>
        <dbReference type="Proteomes" id="UP001500851"/>
    </source>
</evidence>
<feature type="transmembrane region" description="Helical" evidence="5">
    <location>
        <begin position="124"/>
        <end position="145"/>
    </location>
</feature>
<gene>
    <name evidence="7" type="ORF">GCM10009768_26170</name>
</gene>
<dbReference type="SUPFAM" id="SSF103473">
    <property type="entry name" value="MFS general substrate transporter"/>
    <property type="match status" value="1"/>
</dbReference>
<sequence length="440" mass="43801">MSGGTQQTSSAAPDASATLDPGAVARIQRRTLWVLAAGTVLGGLGVGAALSVGALLLAQVSGNDAISGLASAVFNAGAAAAGIPLARIAMRHGRRRALVTGSIVAMIGALVAIFGAVISVWWVLAIGLAALGVASAVQLLSRFAAADLARPENRARDLSLVVWSITVGAVVGPNLIGPGAVVGSALGVAPLAGVFVFAFVAQVLAAIVNAVGLRPDPLLTARALPQADPTGPIGVDGGSARGDRVAQILTIVVIAIAQAVMVALMAMTPLHLMHHEGTPEIVGITLSLHIAGMYALSPVFGLLASRIGRIPVVATGLVILLGSAALAYFAGASHVLVQIALVLLGLGWSAVTVAGAALLTELTPRADRPRWQGRSDTFMSASGAVAGALSGLVFAVGDFPFLAVVSALMLAIGAIAAVPLALRSRGAAGSDRAPQTGATR</sequence>
<evidence type="ECO:0000259" key="6">
    <source>
        <dbReference type="PROSITE" id="PS50850"/>
    </source>
</evidence>
<proteinExistence type="predicted"/>
<dbReference type="InterPro" id="IPR005828">
    <property type="entry name" value="MFS_sugar_transport-like"/>
</dbReference>
<dbReference type="PROSITE" id="PS50850">
    <property type="entry name" value="MFS"/>
    <property type="match status" value="1"/>
</dbReference>
<dbReference type="RefSeq" id="WP_344032882.1">
    <property type="nucleotide sequence ID" value="NZ_BAAAOB010000003.1"/>
</dbReference>
<feature type="transmembrane region" description="Helical" evidence="5">
    <location>
        <begin position="157"/>
        <end position="176"/>
    </location>
</feature>
<dbReference type="Pfam" id="PF00083">
    <property type="entry name" value="Sugar_tr"/>
    <property type="match status" value="1"/>
</dbReference>
<feature type="transmembrane region" description="Helical" evidence="5">
    <location>
        <begin position="32"/>
        <end position="59"/>
    </location>
</feature>
<feature type="transmembrane region" description="Helical" evidence="5">
    <location>
        <begin position="310"/>
        <end position="329"/>
    </location>
</feature>
<evidence type="ECO:0000256" key="1">
    <source>
        <dbReference type="ARBA" id="ARBA00004651"/>
    </source>
</evidence>
<evidence type="ECO:0000256" key="4">
    <source>
        <dbReference type="ARBA" id="ARBA00023136"/>
    </source>
</evidence>
<feature type="transmembrane region" description="Helical" evidence="5">
    <location>
        <begin position="248"/>
        <end position="269"/>
    </location>
</feature>
<keyword evidence="8" id="KW-1185">Reference proteome</keyword>
<dbReference type="Proteomes" id="UP001500851">
    <property type="component" value="Unassembled WGS sequence"/>
</dbReference>
<evidence type="ECO:0000256" key="5">
    <source>
        <dbReference type="SAM" id="Phobius"/>
    </source>
</evidence>
<accession>A0ABN2LPI6</accession>
<dbReference type="InterPro" id="IPR011701">
    <property type="entry name" value="MFS"/>
</dbReference>
<organism evidence="7 8">
    <name type="scientific">Leucobacter iarius</name>
    <dbReference type="NCBI Taxonomy" id="333963"/>
    <lineage>
        <taxon>Bacteria</taxon>
        <taxon>Bacillati</taxon>
        <taxon>Actinomycetota</taxon>
        <taxon>Actinomycetes</taxon>
        <taxon>Micrococcales</taxon>
        <taxon>Microbacteriaceae</taxon>
        <taxon>Leucobacter</taxon>
    </lineage>
</organism>
<evidence type="ECO:0000313" key="7">
    <source>
        <dbReference type="EMBL" id="GAA1795843.1"/>
    </source>
</evidence>
<comment type="caution">
    <text evidence="7">The sequence shown here is derived from an EMBL/GenBank/DDBJ whole genome shotgun (WGS) entry which is preliminary data.</text>
</comment>
<reference evidence="7 8" key="1">
    <citation type="journal article" date="2019" name="Int. J. Syst. Evol. Microbiol.">
        <title>The Global Catalogue of Microorganisms (GCM) 10K type strain sequencing project: providing services to taxonomists for standard genome sequencing and annotation.</title>
        <authorList>
            <consortium name="The Broad Institute Genomics Platform"/>
            <consortium name="The Broad Institute Genome Sequencing Center for Infectious Disease"/>
            <person name="Wu L."/>
            <person name="Ma J."/>
        </authorList>
    </citation>
    <scope>NUCLEOTIDE SEQUENCE [LARGE SCALE GENOMIC DNA]</scope>
    <source>
        <strain evidence="7 8">JCM 14736</strain>
    </source>
</reference>
<feature type="transmembrane region" description="Helical" evidence="5">
    <location>
        <begin position="281"/>
        <end position="303"/>
    </location>
</feature>
<feature type="transmembrane region" description="Helical" evidence="5">
    <location>
        <begin position="97"/>
        <end position="118"/>
    </location>
</feature>
<dbReference type="EMBL" id="BAAAOB010000003">
    <property type="protein sequence ID" value="GAA1795843.1"/>
    <property type="molecule type" value="Genomic_DNA"/>
</dbReference>
<name>A0ABN2LPI6_9MICO</name>
<keyword evidence="3 5" id="KW-1133">Transmembrane helix</keyword>
<evidence type="ECO:0000256" key="2">
    <source>
        <dbReference type="ARBA" id="ARBA00022692"/>
    </source>
</evidence>